<proteinExistence type="predicted"/>
<protein>
    <submittedName>
        <fullName evidence="3">Alpha/beta fold hydrolase</fullName>
    </submittedName>
</protein>
<organism evidence="3 4">
    <name type="scientific">Rhizobium mesosinicum</name>
    <dbReference type="NCBI Taxonomy" id="335017"/>
    <lineage>
        <taxon>Bacteria</taxon>
        <taxon>Pseudomonadati</taxon>
        <taxon>Pseudomonadota</taxon>
        <taxon>Alphaproteobacteria</taxon>
        <taxon>Hyphomicrobiales</taxon>
        <taxon>Rhizobiaceae</taxon>
        <taxon>Rhizobium/Agrobacterium group</taxon>
        <taxon>Rhizobium</taxon>
    </lineage>
</organism>
<reference evidence="3 4" key="1">
    <citation type="journal article" date="2021" name="MBio">
        <title>Poor Competitiveness of Bradyrhizobium in Pigeon Pea Root Colonization in Indian Soils.</title>
        <authorList>
            <person name="Chalasani D."/>
            <person name="Basu A."/>
            <person name="Pullabhotla S.V.S.R.N."/>
            <person name="Jorrin B."/>
            <person name="Neal A.L."/>
            <person name="Poole P.S."/>
            <person name="Podile A.R."/>
            <person name="Tkacz A."/>
        </authorList>
    </citation>
    <scope>NUCLEOTIDE SEQUENCE [LARGE SCALE GENOMIC DNA]</scope>
    <source>
        <strain evidence="3 4">HU56</strain>
    </source>
</reference>
<dbReference type="SUPFAM" id="SSF53474">
    <property type="entry name" value="alpha/beta-Hydrolases"/>
    <property type="match status" value="1"/>
</dbReference>
<gene>
    <name evidence="3" type="ORF">JNB85_24600</name>
</gene>
<evidence type="ECO:0000256" key="1">
    <source>
        <dbReference type="SAM" id="MobiDB-lite"/>
    </source>
</evidence>
<dbReference type="GO" id="GO:0016787">
    <property type="term" value="F:hydrolase activity"/>
    <property type="evidence" value="ECO:0007669"/>
    <property type="project" value="UniProtKB-KW"/>
</dbReference>
<feature type="region of interest" description="Disordered" evidence="1">
    <location>
        <begin position="289"/>
        <end position="318"/>
    </location>
</feature>
<name>A0ABS7H0E0_9HYPH</name>
<dbReference type="PANTHER" id="PTHR43689:SF8">
    <property type="entry name" value="ALPHA_BETA-HYDROLASES SUPERFAMILY PROTEIN"/>
    <property type="match status" value="1"/>
</dbReference>
<dbReference type="Pfam" id="PF00561">
    <property type="entry name" value="Abhydrolase_1"/>
    <property type="match status" value="1"/>
</dbReference>
<dbReference type="EMBL" id="JAEUAK010000011">
    <property type="protein sequence ID" value="MBW9055592.1"/>
    <property type="molecule type" value="Genomic_DNA"/>
</dbReference>
<dbReference type="PANTHER" id="PTHR43689">
    <property type="entry name" value="HYDROLASE"/>
    <property type="match status" value="1"/>
</dbReference>
<sequence>MKYGQPLPPPAVSPKVGNIIETGREQIHMLESGSADGNPVVLLHGCGSIAEEVMMPFADSGFNIIAPDRPGYGFSQALPAGERGPLGQSFWLERFLEALEVEEQVVLAAHSIGCAPALHLSARRPDLVKGLFLISPCCRPVPFKPFIVLRSAMAPFVGPVIRQHVIARWSSYFLERGLRASSYPNPVTSELSTLPAMHMVNAASIATMAEELRAFNGDMETLKSLPADLPLSVLFGREDRVIEPRWHIDWLQERHSAARVELLDGIGHMPHHVARDLALAMLGDHAGKTPGDLAGKTPGDLAGKTPGDLAGKTPDMGR</sequence>
<dbReference type="InterPro" id="IPR029058">
    <property type="entry name" value="AB_hydrolase_fold"/>
</dbReference>
<dbReference type="InterPro" id="IPR000073">
    <property type="entry name" value="AB_hydrolase_1"/>
</dbReference>
<comment type="caution">
    <text evidence="3">The sequence shown here is derived from an EMBL/GenBank/DDBJ whole genome shotgun (WGS) entry which is preliminary data.</text>
</comment>
<accession>A0ABS7H0E0</accession>
<dbReference type="PRINTS" id="PR00111">
    <property type="entry name" value="ABHYDROLASE"/>
</dbReference>
<evidence type="ECO:0000259" key="2">
    <source>
        <dbReference type="Pfam" id="PF00561"/>
    </source>
</evidence>
<dbReference type="PRINTS" id="PR00412">
    <property type="entry name" value="EPOXHYDRLASE"/>
</dbReference>
<keyword evidence="3" id="KW-0378">Hydrolase</keyword>
<dbReference type="InterPro" id="IPR000639">
    <property type="entry name" value="Epox_hydrolase-like"/>
</dbReference>
<evidence type="ECO:0000313" key="4">
    <source>
        <dbReference type="Proteomes" id="UP000717752"/>
    </source>
</evidence>
<keyword evidence="4" id="KW-1185">Reference proteome</keyword>
<dbReference type="Gene3D" id="3.40.50.1820">
    <property type="entry name" value="alpha/beta hydrolase"/>
    <property type="match status" value="1"/>
</dbReference>
<dbReference type="RefSeq" id="WP_220336903.1">
    <property type="nucleotide sequence ID" value="NZ_JAEUAK010000011.1"/>
</dbReference>
<evidence type="ECO:0000313" key="3">
    <source>
        <dbReference type="EMBL" id="MBW9055592.1"/>
    </source>
</evidence>
<dbReference type="Proteomes" id="UP000717752">
    <property type="component" value="Unassembled WGS sequence"/>
</dbReference>
<feature type="domain" description="AB hydrolase-1" evidence="2">
    <location>
        <begin position="38"/>
        <end position="271"/>
    </location>
</feature>